<keyword evidence="4" id="KW-1185">Reference proteome</keyword>
<dbReference type="InterPro" id="IPR052372">
    <property type="entry name" value="YpjD/HemX"/>
</dbReference>
<dbReference type="InterPro" id="IPR002541">
    <property type="entry name" value="Cyt_c_assembly"/>
</dbReference>
<feature type="transmembrane region" description="Helical" evidence="1">
    <location>
        <begin position="215"/>
        <end position="231"/>
    </location>
</feature>
<evidence type="ECO:0000313" key="4">
    <source>
        <dbReference type="Proteomes" id="UP000581135"/>
    </source>
</evidence>
<feature type="transmembrane region" description="Helical" evidence="1">
    <location>
        <begin position="125"/>
        <end position="152"/>
    </location>
</feature>
<dbReference type="Proteomes" id="UP000581135">
    <property type="component" value="Unassembled WGS sequence"/>
</dbReference>
<feature type="transmembrane region" description="Helical" evidence="1">
    <location>
        <begin position="61"/>
        <end position="83"/>
    </location>
</feature>
<feature type="transmembrane region" description="Helical" evidence="1">
    <location>
        <begin position="185"/>
        <end position="203"/>
    </location>
</feature>
<evidence type="ECO:0000256" key="1">
    <source>
        <dbReference type="SAM" id="Phobius"/>
    </source>
</evidence>
<dbReference type="GO" id="GO:0020037">
    <property type="term" value="F:heme binding"/>
    <property type="evidence" value="ECO:0007669"/>
    <property type="project" value="InterPro"/>
</dbReference>
<sequence>MPQPILFSLVALISLLPALLVAGSPGRREFEGRQRLLVLVAAVGSLLGFLGPLLATAGWPAGFSVALWLSLSVTLTVLLLLSFRWSGLLDLSPLLMPYLFLLGLLATVWSGTAQAHRLQGAFDGLFLLHVLLSLLTYAATTLAAVAGVAVLLQQAALKSKRPTRLTRRLPALAEGEAFQVGFLKIAETVLGVGIVTGIAIRLMHNQPLIELDHKTLLSLAAFALIGLLLLVQTRSGLRGQRAARLALGAYLLLTLSYPGVKFVTDVLLAS</sequence>
<protein>
    <submittedName>
        <fullName evidence="3">ABC-type uncharacterized transport system permease subunit</fullName>
    </submittedName>
</protein>
<dbReference type="PANTHER" id="PTHR38034">
    <property type="entry name" value="INNER MEMBRANE PROTEIN YPJD"/>
    <property type="match status" value="1"/>
</dbReference>
<comment type="caution">
    <text evidence="3">The sequence shown here is derived from an EMBL/GenBank/DDBJ whole genome shotgun (WGS) entry which is preliminary data.</text>
</comment>
<feature type="transmembrane region" description="Helical" evidence="1">
    <location>
        <begin position="36"/>
        <end position="55"/>
    </location>
</feature>
<dbReference type="RefSeq" id="WP_183416732.1">
    <property type="nucleotide sequence ID" value="NZ_JACHXA010000005.1"/>
</dbReference>
<keyword evidence="1" id="KW-1133">Transmembrane helix</keyword>
<dbReference type="AlphaFoldDB" id="A0A839SW54"/>
<dbReference type="Pfam" id="PF01578">
    <property type="entry name" value="Cytochrom_C_asm"/>
    <property type="match status" value="1"/>
</dbReference>
<feature type="domain" description="Cytochrome c assembly protein" evidence="2">
    <location>
        <begin position="46"/>
        <end position="266"/>
    </location>
</feature>
<dbReference type="EMBL" id="JACHXA010000005">
    <property type="protein sequence ID" value="MBB3065920.1"/>
    <property type="molecule type" value="Genomic_DNA"/>
</dbReference>
<feature type="transmembrane region" description="Helical" evidence="1">
    <location>
        <begin position="243"/>
        <end position="260"/>
    </location>
</feature>
<keyword evidence="1" id="KW-0812">Transmembrane</keyword>
<dbReference type="GO" id="GO:0017004">
    <property type="term" value="P:cytochrome complex assembly"/>
    <property type="evidence" value="ECO:0007669"/>
    <property type="project" value="InterPro"/>
</dbReference>
<proteinExistence type="predicted"/>
<dbReference type="PANTHER" id="PTHR38034:SF1">
    <property type="entry name" value="INNER MEMBRANE PROTEIN YPJD"/>
    <property type="match status" value="1"/>
</dbReference>
<feature type="transmembrane region" description="Helical" evidence="1">
    <location>
        <begin position="95"/>
        <end position="113"/>
    </location>
</feature>
<organism evidence="3 4">
    <name type="scientific">Limibacillus halophilus</name>
    <dbReference type="NCBI Taxonomy" id="1579333"/>
    <lineage>
        <taxon>Bacteria</taxon>
        <taxon>Pseudomonadati</taxon>
        <taxon>Pseudomonadota</taxon>
        <taxon>Alphaproteobacteria</taxon>
        <taxon>Rhodospirillales</taxon>
        <taxon>Rhodovibrionaceae</taxon>
        <taxon>Limibacillus</taxon>
    </lineage>
</organism>
<feature type="transmembrane region" description="Helical" evidence="1">
    <location>
        <begin position="6"/>
        <end position="24"/>
    </location>
</feature>
<evidence type="ECO:0000313" key="3">
    <source>
        <dbReference type="EMBL" id="MBB3065920.1"/>
    </source>
</evidence>
<gene>
    <name evidence="3" type="ORF">FHR98_002216</name>
</gene>
<accession>A0A839SW54</accession>
<evidence type="ECO:0000259" key="2">
    <source>
        <dbReference type="Pfam" id="PF01578"/>
    </source>
</evidence>
<name>A0A839SW54_9PROT</name>
<reference evidence="3 4" key="1">
    <citation type="submission" date="2020-08" db="EMBL/GenBank/DDBJ databases">
        <title>Genomic Encyclopedia of Type Strains, Phase III (KMG-III): the genomes of soil and plant-associated and newly described type strains.</title>
        <authorList>
            <person name="Whitman W."/>
        </authorList>
    </citation>
    <scope>NUCLEOTIDE SEQUENCE [LARGE SCALE GENOMIC DNA]</scope>
    <source>
        <strain evidence="3 4">CECT 8803</strain>
    </source>
</reference>
<keyword evidence="1" id="KW-0472">Membrane</keyword>